<feature type="domain" description="Lipid/polyisoprenoid-binding YceI-like" evidence="1">
    <location>
        <begin position="58"/>
        <end position="168"/>
    </location>
</feature>
<proteinExistence type="predicted"/>
<dbReference type="PROSITE" id="PS51257">
    <property type="entry name" value="PROKAR_LIPOPROTEIN"/>
    <property type="match status" value="1"/>
</dbReference>
<reference evidence="2 3" key="1">
    <citation type="submission" date="2018-06" db="EMBL/GenBank/DDBJ databases">
        <authorList>
            <consortium name="Pathogen Informatics"/>
            <person name="Doyle S."/>
        </authorList>
    </citation>
    <scope>NUCLEOTIDE SEQUENCE [LARGE SCALE GENOMIC DNA]</scope>
    <source>
        <strain evidence="2 3">NCTC11179</strain>
    </source>
</reference>
<dbReference type="EMBL" id="UGQL01000001">
    <property type="protein sequence ID" value="STZ27502.1"/>
    <property type="molecule type" value="Genomic_DNA"/>
</dbReference>
<dbReference type="RefSeq" id="WP_115090426.1">
    <property type="nucleotide sequence ID" value="NZ_CP068107.1"/>
</dbReference>
<dbReference type="SUPFAM" id="SSF101874">
    <property type="entry name" value="YceI-like"/>
    <property type="match status" value="1"/>
</dbReference>
<dbReference type="Proteomes" id="UP000255024">
    <property type="component" value="Unassembled WGS sequence"/>
</dbReference>
<name>A0A378RKI9_MYROD</name>
<sequence>MKKSILALALVSMVAISCGDKKSTDTTAPEAVEQTTEAPKQKELTYSIEWTAFKTPAKVGVKGTFDEVKLSEVNQEAATLAEGLKGAQFSIVTSSASTGDPARDETLRLNFFSKLVGNINGFFGEFKDGKVLVNLTMNGITKEKEFTYEATEAGVKLNGSIDILTDFTAQDAFNALHEACNALHEGKTWSDVEIAVEIKK</sequence>
<dbReference type="AlphaFoldDB" id="A0A378RKI9"/>
<gene>
    <name evidence="2" type="ORF">NCTC11179_01038</name>
</gene>
<dbReference type="InterPro" id="IPR007372">
    <property type="entry name" value="Lipid/polyisoprenoid-bd_YceI"/>
</dbReference>
<dbReference type="Pfam" id="PF04264">
    <property type="entry name" value="YceI"/>
    <property type="match status" value="1"/>
</dbReference>
<evidence type="ECO:0000313" key="3">
    <source>
        <dbReference type="Proteomes" id="UP000255024"/>
    </source>
</evidence>
<evidence type="ECO:0000313" key="2">
    <source>
        <dbReference type="EMBL" id="STZ27502.1"/>
    </source>
</evidence>
<organism evidence="2 3">
    <name type="scientific">Myroides odoratus</name>
    <name type="common">Flavobacterium odoratum</name>
    <dbReference type="NCBI Taxonomy" id="256"/>
    <lineage>
        <taxon>Bacteria</taxon>
        <taxon>Pseudomonadati</taxon>
        <taxon>Bacteroidota</taxon>
        <taxon>Flavobacteriia</taxon>
        <taxon>Flavobacteriales</taxon>
        <taxon>Flavobacteriaceae</taxon>
        <taxon>Myroides</taxon>
    </lineage>
</organism>
<evidence type="ECO:0000259" key="1">
    <source>
        <dbReference type="Pfam" id="PF04264"/>
    </source>
</evidence>
<protein>
    <submittedName>
        <fullName evidence="2">YceI-like domain</fullName>
    </submittedName>
</protein>
<dbReference type="Gene3D" id="2.40.128.110">
    <property type="entry name" value="Lipid/polyisoprenoid-binding, YceI-like"/>
    <property type="match status" value="1"/>
</dbReference>
<accession>A0A378RKI9</accession>
<keyword evidence="3" id="KW-1185">Reference proteome</keyword>
<dbReference type="InterPro" id="IPR036761">
    <property type="entry name" value="TTHA0802/YceI-like_sf"/>
</dbReference>